<dbReference type="Proteomes" id="UP001056012">
    <property type="component" value="Chromosome 2"/>
</dbReference>
<name>A0A9Q9DQB1_CURCL</name>
<dbReference type="VEuPathDB" id="FungiDB:yc1106_02686"/>
<evidence type="ECO:0000256" key="2">
    <source>
        <dbReference type="SAM" id="MobiDB-lite"/>
    </source>
</evidence>
<sequence length="476" mass="55929">MDASYDVKQLHEPLRHLSTHAQKKREEVERLRRDLAQAEKELERFDTDYKKTLIYSARTDCLQLATMMYEKLPQELREMVYEYLCVDPDRPIPVGPYYHFRPYDRPYVYPPPSNPNARPDASMDWLVDDDENDNPTEGVPESDGTLTGWDHALEVDPELIKRVSSLHIQQDITNMELDNKYTILPDGRVKEEHTHKPPSDMVLPSTHFLDPRYVGPKVSHEMQKMYYARNTFSICTVEKALSRFLGHHTGYSMLKWVDGLAPRHPPDLAPLPPFLAAEHIRKLQVRVKVEHFLMDKPEREYLLDRYSYEQRFLLRTCNYLKGLTYYLDRHPKGVVEIEFIVMSQLPDPSNMDSGRYYINFLQCIRDTVYKAMYDYEDVSVKVTHYDPGVAVFPRDITPVFALTKKQWEYEKTKRVGVVSSDAEFFVMQGDSYLRELPGLQEKDMDDIVVERWGMQHIWSRAAVHPKEGRFWPVAVK</sequence>
<dbReference type="OrthoDB" id="3801226at2759"/>
<dbReference type="AlphaFoldDB" id="A0A9Q9DQB1"/>
<evidence type="ECO:0000313" key="3">
    <source>
        <dbReference type="EMBL" id="USP75412.1"/>
    </source>
</evidence>
<evidence type="ECO:0000313" key="4">
    <source>
        <dbReference type="Proteomes" id="UP001056012"/>
    </source>
</evidence>
<feature type="region of interest" description="Disordered" evidence="2">
    <location>
        <begin position="111"/>
        <end position="147"/>
    </location>
</feature>
<reference evidence="3" key="1">
    <citation type="submission" date="2021-12" db="EMBL/GenBank/DDBJ databases">
        <title>Curvularia clavata genome.</title>
        <authorList>
            <person name="Cao Y."/>
        </authorList>
    </citation>
    <scope>NUCLEOTIDE SEQUENCE</scope>
    <source>
        <strain evidence="3">Yc1106</strain>
    </source>
</reference>
<gene>
    <name evidence="3" type="ORF">yc1106_02686</name>
</gene>
<keyword evidence="1" id="KW-0175">Coiled coil</keyword>
<dbReference type="EMBL" id="CP089275">
    <property type="protein sequence ID" value="USP75412.1"/>
    <property type="molecule type" value="Genomic_DNA"/>
</dbReference>
<feature type="coiled-coil region" evidence="1">
    <location>
        <begin position="14"/>
        <end position="48"/>
    </location>
</feature>
<accession>A0A9Q9DQB1</accession>
<keyword evidence="4" id="KW-1185">Reference proteome</keyword>
<organism evidence="3 4">
    <name type="scientific">Curvularia clavata</name>
    <dbReference type="NCBI Taxonomy" id="95742"/>
    <lineage>
        <taxon>Eukaryota</taxon>
        <taxon>Fungi</taxon>
        <taxon>Dikarya</taxon>
        <taxon>Ascomycota</taxon>
        <taxon>Pezizomycotina</taxon>
        <taxon>Dothideomycetes</taxon>
        <taxon>Pleosporomycetidae</taxon>
        <taxon>Pleosporales</taxon>
        <taxon>Pleosporineae</taxon>
        <taxon>Pleosporaceae</taxon>
        <taxon>Curvularia</taxon>
    </lineage>
</organism>
<protein>
    <submittedName>
        <fullName evidence="3">Uncharacterized protein</fullName>
    </submittedName>
</protein>
<evidence type="ECO:0000256" key="1">
    <source>
        <dbReference type="SAM" id="Coils"/>
    </source>
</evidence>
<proteinExistence type="predicted"/>